<name>A0AAJ0HIH5_9PEZI</name>
<reference evidence="4" key="2">
    <citation type="submission" date="2023-06" db="EMBL/GenBank/DDBJ databases">
        <authorList>
            <consortium name="Lawrence Berkeley National Laboratory"/>
            <person name="Haridas S."/>
            <person name="Hensen N."/>
            <person name="Bonometti L."/>
            <person name="Westerberg I."/>
            <person name="Brannstrom I.O."/>
            <person name="Guillou S."/>
            <person name="Cros-Aarteil S."/>
            <person name="Calhoun S."/>
            <person name="Kuo A."/>
            <person name="Mondo S."/>
            <person name="Pangilinan J."/>
            <person name="Riley R."/>
            <person name="Labutti K."/>
            <person name="Andreopoulos B."/>
            <person name="Lipzen A."/>
            <person name="Chen C."/>
            <person name="Yanf M."/>
            <person name="Daum C."/>
            <person name="Ng V."/>
            <person name="Clum A."/>
            <person name="Steindorff A."/>
            <person name="Ohm R."/>
            <person name="Martin F."/>
            <person name="Silar P."/>
            <person name="Natvig D."/>
            <person name="Lalanne C."/>
            <person name="Gautier V."/>
            <person name="Ament-Velasquez S.L."/>
            <person name="Kruys A."/>
            <person name="Hutchinson M.I."/>
            <person name="Powell A.J."/>
            <person name="Barry K."/>
            <person name="Miller A.N."/>
            <person name="Grigoriev I.V."/>
            <person name="Debuchy R."/>
            <person name="Gladieux P."/>
            <person name="Thoren M.H."/>
            <person name="Johannesson H."/>
        </authorList>
    </citation>
    <scope>NUCLEOTIDE SEQUENCE</scope>
    <source>
        <strain evidence="4">CBS 955.72</strain>
    </source>
</reference>
<keyword evidence="1" id="KW-0560">Oxidoreductase</keyword>
<dbReference type="Pfam" id="PF02737">
    <property type="entry name" value="3HCDH_N"/>
    <property type="match status" value="1"/>
</dbReference>
<evidence type="ECO:0000313" key="5">
    <source>
        <dbReference type="Proteomes" id="UP001275084"/>
    </source>
</evidence>
<dbReference type="SUPFAM" id="SSF51735">
    <property type="entry name" value="NAD(P)-binding Rossmann-fold domains"/>
    <property type="match status" value="1"/>
</dbReference>
<dbReference type="InterPro" id="IPR008927">
    <property type="entry name" value="6-PGluconate_DH-like_C_sf"/>
</dbReference>
<feature type="domain" description="3-hydroxyacyl-CoA dehydrogenase NAD binding" evidence="3">
    <location>
        <begin position="162"/>
        <end position="353"/>
    </location>
</feature>
<dbReference type="GO" id="GO:0006631">
    <property type="term" value="P:fatty acid metabolic process"/>
    <property type="evidence" value="ECO:0007669"/>
    <property type="project" value="InterPro"/>
</dbReference>
<dbReference type="InterPro" id="IPR013328">
    <property type="entry name" value="6PGD_dom2"/>
</dbReference>
<dbReference type="Proteomes" id="UP001275084">
    <property type="component" value="Unassembled WGS sequence"/>
</dbReference>
<evidence type="ECO:0000256" key="1">
    <source>
        <dbReference type="ARBA" id="ARBA00023002"/>
    </source>
</evidence>
<evidence type="ECO:0008006" key="6">
    <source>
        <dbReference type="Google" id="ProtNLM"/>
    </source>
</evidence>
<keyword evidence="5" id="KW-1185">Reference proteome</keyword>
<dbReference type="InterPro" id="IPR036291">
    <property type="entry name" value="NAD(P)-bd_dom_sf"/>
</dbReference>
<dbReference type="EMBL" id="JAUIQD010000004">
    <property type="protein sequence ID" value="KAK3353328.1"/>
    <property type="molecule type" value="Genomic_DNA"/>
</dbReference>
<dbReference type="GO" id="GO:0070403">
    <property type="term" value="F:NAD+ binding"/>
    <property type="evidence" value="ECO:0007669"/>
    <property type="project" value="InterPro"/>
</dbReference>
<dbReference type="Gene3D" id="3.40.50.720">
    <property type="entry name" value="NAD(P)-binding Rossmann-like Domain"/>
    <property type="match status" value="1"/>
</dbReference>
<dbReference type="SUPFAM" id="SSF48179">
    <property type="entry name" value="6-phosphogluconate dehydrogenase C-terminal domain-like"/>
    <property type="match status" value="1"/>
</dbReference>
<proteinExistence type="predicted"/>
<dbReference type="PANTHER" id="PTHR48075:SF3">
    <property type="entry name" value="3-HYDROXYACYL-COA DEHYDROGENASE"/>
    <property type="match status" value="1"/>
</dbReference>
<dbReference type="Pfam" id="PF00725">
    <property type="entry name" value="3HCDH"/>
    <property type="match status" value="1"/>
</dbReference>
<feature type="domain" description="3-hydroxyacyl-CoA dehydrogenase C-terminal" evidence="2">
    <location>
        <begin position="361"/>
        <end position="458"/>
    </location>
</feature>
<sequence length="483" mass="54071">MRSTAITPSSLRAKAFFTTAYFILRIFSSLRATSPSWISLPVFPALKPTKKAMALPSRYTNTATAMLSRTMVNSPALAMKLLRSLPAVKGASRSTTRAITTARTVPGTSQISRNAFVANTRHISASTRSPFFATTFASAIQHEQPVYRWRAPKEDYLDSCPVLVVGAGDLGRRIGLAWASNSRPVTIYDESQEALKSATEYLTDNLGEYCTRRRTHPGHVCFTTDLRIATTTGRFEGVTGLSHKDDLELHSGSHSPWLVIDCLPENLELKIETFSYLEQVLSKRTILASNSASLSTAEMAPRLQYPERLLNTHYFIPPRNRMVELMSSTRTDPEIFPFLAQQMRRVGLTPMIVPPDVQSPGFIFNRIWAACKRETLVVLAEGVAKPADVDALFRDFFHAEKGPCERMDEVGLDRVAQVEAHCQEQNPIMGKQHALQWLKENYVLKGKLGEKTGEGLYTKEEREGLKERHEIERFKEVEETTGA</sequence>
<reference evidence="4" key="1">
    <citation type="journal article" date="2023" name="Mol. Phylogenet. Evol.">
        <title>Genome-scale phylogeny and comparative genomics of the fungal order Sordariales.</title>
        <authorList>
            <person name="Hensen N."/>
            <person name="Bonometti L."/>
            <person name="Westerberg I."/>
            <person name="Brannstrom I.O."/>
            <person name="Guillou S."/>
            <person name="Cros-Aarteil S."/>
            <person name="Calhoun S."/>
            <person name="Haridas S."/>
            <person name="Kuo A."/>
            <person name="Mondo S."/>
            <person name="Pangilinan J."/>
            <person name="Riley R."/>
            <person name="LaButti K."/>
            <person name="Andreopoulos B."/>
            <person name="Lipzen A."/>
            <person name="Chen C."/>
            <person name="Yan M."/>
            <person name="Daum C."/>
            <person name="Ng V."/>
            <person name="Clum A."/>
            <person name="Steindorff A."/>
            <person name="Ohm R.A."/>
            <person name="Martin F."/>
            <person name="Silar P."/>
            <person name="Natvig D.O."/>
            <person name="Lalanne C."/>
            <person name="Gautier V."/>
            <person name="Ament-Velasquez S.L."/>
            <person name="Kruys A."/>
            <person name="Hutchinson M.I."/>
            <person name="Powell A.J."/>
            <person name="Barry K."/>
            <person name="Miller A.N."/>
            <person name="Grigoriev I.V."/>
            <person name="Debuchy R."/>
            <person name="Gladieux P."/>
            <person name="Hiltunen Thoren M."/>
            <person name="Johannesson H."/>
        </authorList>
    </citation>
    <scope>NUCLEOTIDE SEQUENCE</scope>
    <source>
        <strain evidence="4">CBS 955.72</strain>
    </source>
</reference>
<dbReference type="Gene3D" id="1.10.1040.10">
    <property type="entry name" value="N-(1-d-carboxylethyl)-l-norvaline Dehydrogenase, domain 2"/>
    <property type="match status" value="1"/>
</dbReference>
<dbReference type="GO" id="GO:0016616">
    <property type="term" value="F:oxidoreductase activity, acting on the CH-OH group of donors, NAD or NADP as acceptor"/>
    <property type="evidence" value="ECO:0007669"/>
    <property type="project" value="InterPro"/>
</dbReference>
<dbReference type="InterPro" id="IPR006108">
    <property type="entry name" value="3HC_DH_C"/>
</dbReference>
<accession>A0AAJ0HIH5</accession>
<gene>
    <name evidence="4" type="ORF">B0T25DRAFT_544257</name>
</gene>
<protein>
    <recommendedName>
        <fullName evidence="6">3-hydroxyacyl-CoA dehydrogenase</fullName>
    </recommendedName>
</protein>
<comment type="caution">
    <text evidence="4">The sequence shown here is derived from an EMBL/GenBank/DDBJ whole genome shotgun (WGS) entry which is preliminary data.</text>
</comment>
<evidence type="ECO:0000259" key="2">
    <source>
        <dbReference type="Pfam" id="PF00725"/>
    </source>
</evidence>
<evidence type="ECO:0000259" key="3">
    <source>
        <dbReference type="Pfam" id="PF02737"/>
    </source>
</evidence>
<dbReference type="PANTHER" id="PTHR48075">
    <property type="entry name" value="3-HYDROXYACYL-COA DEHYDROGENASE FAMILY PROTEIN"/>
    <property type="match status" value="1"/>
</dbReference>
<dbReference type="InterPro" id="IPR006176">
    <property type="entry name" value="3-OHacyl-CoA_DH_NAD-bd"/>
</dbReference>
<evidence type="ECO:0000313" key="4">
    <source>
        <dbReference type="EMBL" id="KAK3353328.1"/>
    </source>
</evidence>
<dbReference type="AlphaFoldDB" id="A0AAJ0HIH5"/>
<organism evidence="4 5">
    <name type="scientific">Lasiosphaeria hispida</name>
    <dbReference type="NCBI Taxonomy" id="260671"/>
    <lineage>
        <taxon>Eukaryota</taxon>
        <taxon>Fungi</taxon>
        <taxon>Dikarya</taxon>
        <taxon>Ascomycota</taxon>
        <taxon>Pezizomycotina</taxon>
        <taxon>Sordariomycetes</taxon>
        <taxon>Sordariomycetidae</taxon>
        <taxon>Sordariales</taxon>
        <taxon>Lasiosphaeriaceae</taxon>
        <taxon>Lasiosphaeria</taxon>
    </lineage>
</organism>